<evidence type="ECO:0000313" key="3">
    <source>
        <dbReference type="Proteomes" id="UP000028123"/>
    </source>
</evidence>
<dbReference type="RefSeq" id="WP_036686851.1">
    <property type="nucleotide sequence ID" value="NZ_JNVM01000018.1"/>
</dbReference>
<dbReference type="SUPFAM" id="SSF52833">
    <property type="entry name" value="Thioredoxin-like"/>
    <property type="match status" value="1"/>
</dbReference>
<protein>
    <recommendedName>
        <fullName evidence="1">Thioredoxin domain-containing protein</fullName>
    </recommendedName>
</protein>
<gene>
    <name evidence="2" type="ORF">ET33_11515</name>
</gene>
<accession>A0A081NZN5</accession>
<comment type="caution">
    <text evidence="2">The sequence shown here is derived from an EMBL/GenBank/DDBJ whole genome shotgun (WGS) entry which is preliminary data.</text>
</comment>
<dbReference type="PROSITE" id="PS51352">
    <property type="entry name" value="THIOREDOXIN_2"/>
    <property type="match status" value="1"/>
</dbReference>
<dbReference type="Gene3D" id="3.40.30.10">
    <property type="entry name" value="Glutaredoxin"/>
    <property type="match status" value="1"/>
</dbReference>
<dbReference type="Proteomes" id="UP000028123">
    <property type="component" value="Unassembled WGS sequence"/>
</dbReference>
<organism evidence="2 3">
    <name type="scientific">Paenibacillus tyrfis</name>
    <dbReference type="NCBI Taxonomy" id="1501230"/>
    <lineage>
        <taxon>Bacteria</taxon>
        <taxon>Bacillati</taxon>
        <taxon>Bacillota</taxon>
        <taxon>Bacilli</taxon>
        <taxon>Bacillales</taxon>
        <taxon>Paenibacillaceae</taxon>
        <taxon>Paenibacillus</taxon>
    </lineage>
</organism>
<sequence length="152" mass="16683">MSFNRKPGGSADSGPPIGSVLSDLPPHISNIGTPAEPGESTGTVLLFVSTYCSHCIDLLPHIEAMTRRHPTFSFRLFSTGDEDDHRSMVDYFGWTFPVCSLDQSDMEAYFAVTYLPFAILVDDSGKVAAKGVIYNADEYEQLVKDYARHALA</sequence>
<evidence type="ECO:0000313" key="2">
    <source>
        <dbReference type="EMBL" id="KEQ23908.1"/>
    </source>
</evidence>
<dbReference type="OrthoDB" id="2738084at2"/>
<name>A0A081NZN5_9BACL</name>
<dbReference type="InterPro" id="IPR013766">
    <property type="entry name" value="Thioredoxin_domain"/>
</dbReference>
<dbReference type="InterPro" id="IPR036249">
    <property type="entry name" value="Thioredoxin-like_sf"/>
</dbReference>
<dbReference type="AlphaFoldDB" id="A0A081NZN5"/>
<keyword evidence="3" id="KW-1185">Reference proteome</keyword>
<reference evidence="2 3" key="1">
    <citation type="submission" date="2014-06" db="EMBL/GenBank/DDBJ databases">
        <title>Draft genome sequence of Paenibacillus sp. MSt1.</title>
        <authorList>
            <person name="Aw Y.K."/>
            <person name="Ong K.S."/>
            <person name="Gan H.M."/>
            <person name="Lee S.M."/>
        </authorList>
    </citation>
    <scope>NUCLEOTIDE SEQUENCE [LARGE SCALE GENOMIC DNA]</scope>
    <source>
        <strain evidence="2 3">MSt1</strain>
    </source>
</reference>
<dbReference type="EMBL" id="JNVM01000018">
    <property type="protein sequence ID" value="KEQ23908.1"/>
    <property type="molecule type" value="Genomic_DNA"/>
</dbReference>
<proteinExistence type="predicted"/>
<dbReference type="eggNOG" id="COG0526">
    <property type="taxonomic scope" value="Bacteria"/>
</dbReference>
<feature type="domain" description="Thioredoxin" evidence="1">
    <location>
        <begin position="1"/>
        <end position="148"/>
    </location>
</feature>
<evidence type="ECO:0000259" key="1">
    <source>
        <dbReference type="PROSITE" id="PS51352"/>
    </source>
</evidence>